<reference evidence="2 3" key="2">
    <citation type="submission" date="2018-11" db="EMBL/GenBank/DDBJ databases">
        <authorList>
            <consortium name="Pathogen Informatics"/>
        </authorList>
    </citation>
    <scope>NUCLEOTIDE SEQUENCE [LARGE SCALE GENOMIC DNA]</scope>
    <source>
        <strain evidence="2 3">Egypt</strain>
    </source>
</reference>
<feature type="compositionally biased region" description="Acidic residues" evidence="1">
    <location>
        <begin position="17"/>
        <end position="32"/>
    </location>
</feature>
<evidence type="ECO:0000256" key="1">
    <source>
        <dbReference type="SAM" id="MobiDB-lite"/>
    </source>
</evidence>
<evidence type="ECO:0000313" key="3">
    <source>
        <dbReference type="Proteomes" id="UP000272942"/>
    </source>
</evidence>
<reference evidence="4" key="1">
    <citation type="submission" date="2016-06" db="UniProtKB">
        <authorList>
            <consortium name="WormBaseParasite"/>
        </authorList>
    </citation>
    <scope>IDENTIFICATION</scope>
</reference>
<dbReference type="EMBL" id="UZAN01044072">
    <property type="protein sequence ID" value="VDP79968.1"/>
    <property type="molecule type" value="Genomic_DNA"/>
</dbReference>
<name>A0A183AJ92_9TREM</name>
<feature type="compositionally biased region" description="Acidic residues" evidence="1">
    <location>
        <begin position="162"/>
        <end position="174"/>
    </location>
</feature>
<protein>
    <submittedName>
        <fullName evidence="4">Histone H3.v1-like</fullName>
    </submittedName>
</protein>
<gene>
    <name evidence="2" type="ORF">ECPE_LOCUS7027</name>
</gene>
<evidence type="ECO:0000313" key="2">
    <source>
        <dbReference type="EMBL" id="VDP79968.1"/>
    </source>
</evidence>
<feature type="compositionally biased region" description="Basic and acidic residues" evidence="1">
    <location>
        <begin position="7"/>
        <end position="16"/>
    </location>
</feature>
<proteinExistence type="predicted"/>
<feature type="compositionally biased region" description="Acidic residues" evidence="1">
    <location>
        <begin position="125"/>
        <end position="135"/>
    </location>
</feature>
<keyword evidence="3" id="KW-1185">Reference proteome</keyword>
<feature type="region of interest" description="Disordered" evidence="1">
    <location>
        <begin position="1"/>
        <end position="38"/>
    </location>
</feature>
<accession>A0A183AJ92</accession>
<feature type="region of interest" description="Disordered" evidence="1">
    <location>
        <begin position="123"/>
        <end position="186"/>
    </location>
</feature>
<dbReference type="WBParaSite" id="ECPE_0000704101-mRNA-1">
    <property type="protein sequence ID" value="ECPE_0000704101-mRNA-1"/>
    <property type="gene ID" value="ECPE_0000704101"/>
</dbReference>
<feature type="region of interest" description="Disordered" evidence="1">
    <location>
        <begin position="56"/>
        <end position="80"/>
    </location>
</feature>
<dbReference type="AlphaFoldDB" id="A0A183AJ92"/>
<sequence>MALADALDSHEEHSNDDAEYEDDSQDYDESESALEFTNSTSSDLITLKLANYEQNQIDKSRQKAQANPTGEGKDSDTCQETCARPAENGFYFNKSGLLRRLAAALPNRGRRLPLRRIKTLKTFLDQEEEDPIEPDDEHHTSEPASHVTPLPKGKTVVHEVEKEDEEEDAEEEEMQNANEHDSEPGQ</sequence>
<evidence type="ECO:0000313" key="4">
    <source>
        <dbReference type="WBParaSite" id="ECPE_0000704101-mRNA-1"/>
    </source>
</evidence>
<organism evidence="4">
    <name type="scientific">Echinostoma caproni</name>
    <dbReference type="NCBI Taxonomy" id="27848"/>
    <lineage>
        <taxon>Eukaryota</taxon>
        <taxon>Metazoa</taxon>
        <taxon>Spiralia</taxon>
        <taxon>Lophotrochozoa</taxon>
        <taxon>Platyhelminthes</taxon>
        <taxon>Trematoda</taxon>
        <taxon>Digenea</taxon>
        <taxon>Plagiorchiida</taxon>
        <taxon>Echinostomata</taxon>
        <taxon>Echinostomatoidea</taxon>
        <taxon>Echinostomatidae</taxon>
        <taxon>Echinostoma</taxon>
    </lineage>
</organism>
<dbReference type="Proteomes" id="UP000272942">
    <property type="component" value="Unassembled WGS sequence"/>
</dbReference>